<dbReference type="PANTHER" id="PTHR36050">
    <property type="entry name" value="O-FUCOSYLTRANSFERASE 30"/>
    <property type="match status" value="1"/>
</dbReference>
<dbReference type="EMBL" id="BQFW01000015">
    <property type="protein sequence ID" value="GJJ78786.1"/>
    <property type="molecule type" value="Genomic_DNA"/>
</dbReference>
<evidence type="ECO:0000313" key="3">
    <source>
        <dbReference type="EMBL" id="GJJ78786.1"/>
    </source>
</evidence>
<feature type="region of interest" description="Disordered" evidence="1">
    <location>
        <begin position="587"/>
        <end position="627"/>
    </location>
</feature>
<reference evidence="3" key="2">
    <citation type="journal article" date="2022" name="Microbiol. Resour. Announc.">
        <title>Whole-Genome Sequence of Entomortierella parvispora E1425, a Mucoromycotan Fungus Associated with Burkholderiaceae-Related Endosymbiotic Bacteria.</title>
        <authorList>
            <person name="Herlambang A."/>
            <person name="Guo Y."/>
            <person name="Takashima Y."/>
            <person name="Narisawa K."/>
            <person name="Ohta H."/>
            <person name="Nishizawa T."/>
        </authorList>
    </citation>
    <scope>NUCLEOTIDE SEQUENCE</scope>
    <source>
        <strain evidence="3">E1425</strain>
    </source>
</reference>
<protein>
    <submittedName>
        <fullName evidence="3">Uncharacterized protein</fullName>
    </submittedName>
</protein>
<dbReference type="PANTHER" id="PTHR36050:SF1">
    <property type="entry name" value="O-FUCOSYLTRANSFERASE 30"/>
    <property type="match status" value="1"/>
</dbReference>
<dbReference type="Gene3D" id="3.40.50.11340">
    <property type="match status" value="1"/>
</dbReference>
<feature type="compositionally biased region" description="Basic and acidic residues" evidence="1">
    <location>
        <begin position="440"/>
        <end position="458"/>
    </location>
</feature>
<keyword evidence="2" id="KW-0812">Transmembrane</keyword>
<feature type="compositionally biased region" description="Basic residues" evidence="1">
    <location>
        <begin position="332"/>
        <end position="346"/>
    </location>
</feature>
<evidence type="ECO:0000313" key="4">
    <source>
        <dbReference type="Proteomes" id="UP000827284"/>
    </source>
</evidence>
<proteinExistence type="predicted"/>
<keyword evidence="2" id="KW-1133">Transmembrane helix</keyword>
<dbReference type="AlphaFoldDB" id="A0A9P3HLH6"/>
<keyword evidence="2" id="KW-0472">Membrane</keyword>
<sequence>MGSRTCQRLGFVVGLGSFSIILLLLYNGRYSNLHDFLTSGYSALKRTKPPYTPPISRWDPDQRYLVYLPFEGISNQFYSFQNAATMAKRLNRTLVVPPITSNRHDRLGTYQPWSHYMDLEHMSAHTGIQLVEWHNIKHLDPESLRIAEIGNRTQISEIWKATAEPLRCQVIRGFGHDYFVNTTEDSIGADFAYKYLLDLQPIPLPGYGLEEDVPFVDDILAANQGSQEQVLCFTFTFTVQFERNFNRWSVSFEEAGQYARFLPRFASYVEDLVAYRFGHSDDRFDVIETTNATTTTTTVVVSDDPALGTEGKAEAPAAGSINSEAAGEGSVFRHKPKGPKRPHQVHPHPPWDLGNSILDQGPEAETFLSRKPALDDYIAIHLRRGDIEIKCVVSKKTDCIVPLSEYKVQVDALLDYLKETGEYLDEDEDEDGSDGVNNETKQDREENKKGSKVERGDPDPNDAQKNTQSEQPRRKRLPKVVLVSDTKSEEEKQEIDSYGWYRLDHDVDPNLLDASKVLGPFSPVFVDSAVLTGRGARWVIGSRRSTMSWLAGMRTTSWFNRTVLYPRGARPNEVTDWLHGEIGYAKAHKKPKSKKMKASAPAQGSSKKKKQKKVAIPSSTGHKKTKLDRRELYSIDIQQLEEEDEEEADHVVIWDRDEFEFFDTLRK</sequence>
<feature type="region of interest" description="Disordered" evidence="1">
    <location>
        <begin position="424"/>
        <end position="488"/>
    </location>
</feature>
<feature type="transmembrane region" description="Helical" evidence="2">
    <location>
        <begin position="9"/>
        <end position="26"/>
    </location>
</feature>
<feature type="compositionally biased region" description="Basic residues" evidence="1">
    <location>
        <begin position="587"/>
        <end position="597"/>
    </location>
</feature>
<evidence type="ECO:0000256" key="1">
    <source>
        <dbReference type="SAM" id="MobiDB-lite"/>
    </source>
</evidence>
<dbReference type="OrthoDB" id="423313at2759"/>
<accession>A0A9P3HLH6</accession>
<gene>
    <name evidence="3" type="ORF">EMPS_11145</name>
</gene>
<keyword evidence="4" id="KW-1185">Reference proteome</keyword>
<reference evidence="3" key="1">
    <citation type="submission" date="2021-11" db="EMBL/GenBank/DDBJ databases">
        <authorList>
            <person name="Herlambang A."/>
            <person name="Guo Y."/>
            <person name="Takashima Y."/>
            <person name="Nishizawa T."/>
        </authorList>
    </citation>
    <scope>NUCLEOTIDE SEQUENCE</scope>
    <source>
        <strain evidence="3">E1425</strain>
    </source>
</reference>
<feature type="region of interest" description="Disordered" evidence="1">
    <location>
        <begin position="325"/>
        <end position="354"/>
    </location>
</feature>
<name>A0A9P3HLH6_9FUNG</name>
<dbReference type="Proteomes" id="UP000827284">
    <property type="component" value="Unassembled WGS sequence"/>
</dbReference>
<comment type="caution">
    <text evidence="3">The sequence shown here is derived from an EMBL/GenBank/DDBJ whole genome shotgun (WGS) entry which is preliminary data.</text>
</comment>
<evidence type="ECO:0000256" key="2">
    <source>
        <dbReference type="SAM" id="Phobius"/>
    </source>
</evidence>
<feature type="compositionally biased region" description="Acidic residues" evidence="1">
    <location>
        <begin position="424"/>
        <end position="433"/>
    </location>
</feature>
<organism evidence="3 4">
    <name type="scientific">Entomortierella parvispora</name>
    <dbReference type="NCBI Taxonomy" id="205924"/>
    <lineage>
        <taxon>Eukaryota</taxon>
        <taxon>Fungi</taxon>
        <taxon>Fungi incertae sedis</taxon>
        <taxon>Mucoromycota</taxon>
        <taxon>Mortierellomycotina</taxon>
        <taxon>Mortierellomycetes</taxon>
        <taxon>Mortierellales</taxon>
        <taxon>Mortierellaceae</taxon>
        <taxon>Entomortierella</taxon>
    </lineage>
</organism>